<feature type="transmembrane region" description="Helical" evidence="9">
    <location>
        <begin position="323"/>
        <end position="345"/>
    </location>
</feature>
<dbReference type="SMART" id="SM00387">
    <property type="entry name" value="HATPase_c"/>
    <property type="match status" value="1"/>
</dbReference>
<dbReference type="PATRIC" id="fig|665004.4.peg.3453"/>
<keyword evidence="7 9" id="KW-1133">Transmembrane helix</keyword>
<dbReference type="InterPro" id="IPR036890">
    <property type="entry name" value="HATPase_C_sf"/>
</dbReference>
<dbReference type="PROSITE" id="PS50109">
    <property type="entry name" value="HIS_KIN"/>
    <property type="match status" value="1"/>
</dbReference>
<dbReference type="EC" id="2.7.13.3" evidence="2"/>
<dbReference type="GO" id="GO:0000160">
    <property type="term" value="P:phosphorelay signal transduction system"/>
    <property type="evidence" value="ECO:0007669"/>
    <property type="project" value="TreeGrafter"/>
</dbReference>
<dbReference type="Pfam" id="PF08376">
    <property type="entry name" value="NIT"/>
    <property type="match status" value="1"/>
</dbReference>
<keyword evidence="3" id="KW-0597">Phosphoprotein</keyword>
<comment type="catalytic activity">
    <reaction evidence="1">
        <text>ATP + protein L-histidine = ADP + protein N-phospho-L-histidine.</text>
        <dbReference type="EC" id="2.7.13.3"/>
    </reaction>
</comment>
<keyword evidence="11" id="KW-0067">ATP-binding</keyword>
<evidence type="ECO:0000259" key="10">
    <source>
        <dbReference type="PROSITE" id="PS50109"/>
    </source>
</evidence>
<evidence type="ECO:0000256" key="3">
    <source>
        <dbReference type="ARBA" id="ARBA00022553"/>
    </source>
</evidence>
<keyword evidence="4" id="KW-0808">Transferase</keyword>
<dbReference type="PANTHER" id="PTHR45436">
    <property type="entry name" value="SENSOR HISTIDINE KINASE YKOH"/>
    <property type="match status" value="1"/>
</dbReference>
<keyword evidence="6" id="KW-0418">Kinase</keyword>
<dbReference type="InterPro" id="IPR013587">
    <property type="entry name" value="Nitrate/nitrite_sensing"/>
</dbReference>
<dbReference type="OrthoDB" id="3845898at2"/>
<keyword evidence="5 9" id="KW-0812">Transmembrane</keyword>
<gene>
    <name evidence="11" type="ORF">AC529_09710</name>
</gene>
<feature type="region of interest" description="Disordered" evidence="8">
    <location>
        <begin position="645"/>
        <end position="682"/>
    </location>
</feature>
<dbReference type="GO" id="GO:0005886">
    <property type="term" value="C:plasma membrane"/>
    <property type="evidence" value="ECO:0007669"/>
    <property type="project" value="TreeGrafter"/>
</dbReference>
<evidence type="ECO:0000256" key="5">
    <source>
        <dbReference type="ARBA" id="ARBA00022692"/>
    </source>
</evidence>
<evidence type="ECO:0000256" key="1">
    <source>
        <dbReference type="ARBA" id="ARBA00000085"/>
    </source>
</evidence>
<feature type="domain" description="Histidine kinase" evidence="10">
    <location>
        <begin position="535"/>
        <end position="643"/>
    </location>
</feature>
<evidence type="ECO:0000256" key="8">
    <source>
        <dbReference type="SAM" id="MobiDB-lite"/>
    </source>
</evidence>
<dbReference type="AlphaFoldDB" id="A0A147KHX7"/>
<organism evidence="11 12">
    <name type="scientific">Thermobifida cellulosilytica TB100</name>
    <dbReference type="NCBI Taxonomy" id="665004"/>
    <lineage>
        <taxon>Bacteria</taxon>
        <taxon>Bacillati</taxon>
        <taxon>Actinomycetota</taxon>
        <taxon>Actinomycetes</taxon>
        <taxon>Streptosporangiales</taxon>
        <taxon>Nocardiopsidaceae</taxon>
        <taxon>Thermobifida</taxon>
    </lineage>
</organism>
<keyword evidence="12" id="KW-1185">Reference proteome</keyword>
<dbReference type="EMBL" id="LGEM01000059">
    <property type="protein sequence ID" value="KUP96905.1"/>
    <property type="molecule type" value="Genomic_DNA"/>
</dbReference>
<evidence type="ECO:0000313" key="12">
    <source>
        <dbReference type="Proteomes" id="UP000074382"/>
    </source>
</evidence>
<evidence type="ECO:0000256" key="2">
    <source>
        <dbReference type="ARBA" id="ARBA00012438"/>
    </source>
</evidence>
<dbReference type="InterPro" id="IPR050428">
    <property type="entry name" value="TCS_sensor_his_kinase"/>
</dbReference>
<evidence type="ECO:0000256" key="7">
    <source>
        <dbReference type="ARBA" id="ARBA00022989"/>
    </source>
</evidence>
<evidence type="ECO:0000313" key="11">
    <source>
        <dbReference type="EMBL" id="KUP96905.1"/>
    </source>
</evidence>
<reference evidence="12" key="1">
    <citation type="journal article" date="2017" name="Acta Aliment.">
        <title>Plant polysaccharide degrading enzyme system of Thermpbifida cellulosilytica TB100 revealed by de novo genome project data.</title>
        <authorList>
            <person name="Toth A."/>
            <person name="Baka E."/>
            <person name="Luzics S."/>
            <person name="Bata-Vidacs I."/>
            <person name="Nagy I."/>
            <person name="Balint B."/>
            <person name="Herceg R."/>
            <person name="Olasz F."/>
            <person name="Wilk T."/>
            <person name="Nagy T."/>
            <person name="Kriszt B."/>
            <person name="Nagy I."/>
            <person name="Kukolya J."/>
        </authorList>
    </citation>
    <scope>NUCLEOTIDE SEQUENCE [LARGE SCALE GENOMIC DNA]</scope>
    <source>
        <strain evidence="12">TB100</strain>
    </source>
</reference>
<dbReference type="InterPro" id="IPR005467">
    <property type="entry name" value="His_kinase_dom"/>
</dbReference>
<dbReference type="GO" id="GO:0005524">
    <property type="term" value="F:ATP binding"/>
    <property type="evidence" value="ECO:0007669"/>
    <property type="project" value="UniProtKB-KW"/>
</dbReference>
<dbReference type="InterPro" id="IPR003594">
    <property type="entry name" value="HATPase_dom"/>
</dbReference>
<dbReference type="Pfam" id="PF02518">
    <property type="entry name" value="HATPase_c"/>
    <property type="match status" value="1"/>
</dbReference>
<dbReference type="Gene3D" id="3.30.565.10">
    <property type="entry name" value="Histidine kinase-like ATPase, C-terminal domain"/>
    <property type="match status" value="1"/>
</dbReference>
<protein>
    <recommendedName>
        <fullName evidence="2">histidine kinase</fullName>
        <ecNumber evidence="2">2.7.13.3</ecNumber>
    </recommendedName>
</protein>
<accession>A0A147KHX7</accession>
<evidence type="ECO:0000256" key="9">
    <source>
        <dbReference type="SAM" id="Phobius"/>
    </source>
</evidence>
<name>A0A147KHX7_THECS</name>
<keyword evidence="11" id="KW-0547">Nucleotide-binding</keyword>
<dbReference type="RefSeq" id="WP_068758021.1">
    <property type="nucleotide sequence ID" value="NZ_KQ950184.1"/>
</dbReference>
<comment type="caution">
    <text evidence="11">The sequence shown here is derived from an EMBL/GenBank/DDBJ whole genome shotgun (WGS) entry which is preliminary data.</text>
</comment>
<dbReference type="GO" id="GO:0004673">
    <property type="term" value="F:protein histidine kinase activity"/>
    <property type="evidence" value="ECO:0007669"/>
    <property type="project" value="UniProtKB-EC"/>
</dbReference>
<dbReference type="Proteomes" id="UP000074382">
    <property type="component" value="Unassembled WGS sequence"/>
</dbReference>
<proteinExistence type="predicted"/>
<evidence type="ECO:0000256" key="6">
    <source>
        <dbReference type="ARBA" id="ARBA00022777"/>
    </source>
</evidence>
<evidence type="ECO:0000256" key="4">
    <source>
        <dbReference type="ARBA" id="ARBA00022679"/>
    </source>
</evidence>
<keyword evidence="9" id="KW-0472">Membrane</keyword>
<dbReference type="STRING" id="665004.AC529_09710"/>
<dbReference type="PANTHER" id="PTHR45436:SF5">
    <property type="entry name" value="SENSOR HISTIDINE KINASE TRCS"/>
    <property type="match status" value="1"/>
</dbReference>
<sequence>MSTSKHNPTGRGAIRGQLTRMVLIPSVSFLLLWALLTAAGVTSALRLASSVQRGESGMAAFDLIAAELRAERKATQVYLGDGSAATHDALVQTRERTDAIFARQRERIASLLGSDDTELASRVRDFFAVWEDLPELREEVDRGETRRERALQDYTSLISAILLVDDAIVAQLHGDGSRTDGSVALDLMRAQDRYAQADALLAGALAAGAMEYPETAHFTFLTASYRDTLKRAEPELSSPARPVYQELHQSPSWISLQDLSLQVLSRPPVADASGEPAFNTEIPVDAEEWRRAMEDTEPMVQRLVAAQTETALETAESSAVQIIVVHAVGCLVVLVAGSAAIVYALRLARRLTGRLHRLYTDTMEVADTRLPDIVARAGSGSRVDVTAELPALKYGEDEIGRVADAFNTAQRTAAAAAVQQAEIREGANRVFLGIARRNQELVQRQLQLLDEIESAEDDPVALRRLLRLDHLVTRGRRYADNLLILAGAAAARRWNDPMPLVDVVRAATSEIQDYERVRLRSMARVRVRGHAAADVTHLLAELVENAAHFSPAPTQVDVEARTTADGTVVEVLDRGPGMSVEQYAEANGTLAEPPEFDVMTLSDEPRLGLFVVARLAARHGISVRLEPSPYGGTLARVVLPPALLTETDGDFDSQEETTSPEEEDKETVSSEEDTVVRHGAPS</sequence>
<dbReference type="SUPFAM" id="SSF55874">
    <property type="entry name" value="ATPase domain of HSP90 chaperone/DNA topoisomerase II/histidine kinase"/>
    <property type="match status" value="1"/>
</dbReference>
<feature type="compositionally biased region" description="Acidic residues" evidence="8">
    <location>
        <begin position="647"/>
        <end position="673"/>
    </location>
</feature>
<dbReference type="Gene3D" id="6.10.340.10">
    <property type="match status" value="1"/>
</dbReference>